<dbReference type="GO" id="GO:0005886">
    <property type="term" value="C:plasma membrane"/>
    <property type="evidence" value="ECO:0007669"/>
    <property type="project" value="UniProtKB-SubCell"/>
</dbReference>
<proteinExistence type="inferred from homology"/>
<comment type="subcellular location">
    <subcellularLocation>
        <location evidence="1 8">Cell membrane</location>
        <topology evidence="1 8">Multi-pass membrane protein</topology>
    </subcellularLocation>
</comment>
<evidence type="ECO:0000313" key="9">
    <source>
        <dbReference type="EMBL" id="TWH64319.1"/>
    </source>
</evidence>
<sequence length="250" mass="25849">MESIGIELLALFVLLGGVAGCVDAIAGGGGLIMVPMLLASGLPPTAALATNKLGSVSGALAATVHFVRVGQLSLRSAWPLALLAFGGSVLGCWLLTRIDSAVLARLIPVLLIAFALYFAFSPQLGQVDSQRRLSPLSFAVLVPSLIGFYDGFFGPGTGAFLAMAFVLLAGFNLVKATAHAKLLNFSSNLGALLFFIGYGSIHWDIGLALTVGQLLGGTLGARLAIRGGQRLIRWVMVVMSLAISIKLLGA</sequence>
<feature type="transmembrane region" description="Helical" evidence="8">
    <location>
        <begin position="231"/>
        <end position="249"/>
    </location>
</feature>
<feature type="transmembrane region" description="Helical" evidence="8">
    <location>
        <begin position="102"/>
        <end position="120"/>
    </location>
</feature>
<keyword evidence="6 8" id="KW-1133">Transmembrane helix</keyword>
<evidence type="ECO:0000256" key="4">
    <source>
        <dbReference type="ARBA" id="ARBA00022475"/>
    </source>
</evidence>
<dbReference type="AlphaFoldDB" id="A0A562HZU5"/>
<feature type="transmembrane region" description="Helical" evidence="8">
    <location>
        <begin position="155"/>
        <end position="174"/>
    </location>
</feature>
<protein>
    <recommendedName>
        <fullName evidence="8">Probable membrane transporter protein</fullName>
    </recommendedName>
</protein>
<evidence type="ECO:0000256" key="2">
    <source>
        <dbReference type="ARBA" id="ARBA00009142"/>
    </source>
</evidence>
<dbReference type="EMBL" id="VLKG01000010">
    <property type="protein sequence ID" value="TWH64319.1"/>
    <property type="molecule type" value="Genomic_DNA"/>
</dbReference>
<keyword evidence="3" id="KW-0813">Transport</keyword>
<dbReference type="Pfam" id="PF01925">
    <property type="entry name" value="TauE"/>
    <property type="match status" value="1"/>
</dbReference>
<organism evidence="9 10">
    <name type="scientific">Azomonas agilis</name>
    <dbReference type="NCBI Taxonomy" id="116849"/>
    <lineage>
        <taxon>Bacteria</taxon>
        <taxon>Pseudomonadati</taxon>
        <taxon>Pseudomonadota</taxon>
        <taxon>Gammaproteobacteria</taxon>
        <taxon>Pseudomonadales</taxon>
        <taxon>Pseudomonadaceae</taxon>
        <taxon>Azomonas</taxon>
    </lineage>
</organism>
<dbReference type="InterPro" id="IPR052017">
    <property type="entry name" value="TSUP"/>
</dbReference>
<dbReference type="RefSeq" id="WP_211354857.1">
    <property type="nucleotide sequence ID" value="NZ_VLKG01000010.1"/>
</dbReference>
<gene>
    <name evidence="9" type="ORF">LX59_02522</name>
</gene>
<comment type="similarity">
    <text evidence="2 8">Belongs to the 4-toluene sulfonate uptake permease (TSUP) (TC 2.A.102) family.</text>
</comment>
<accession>A0A562HZU5</accession>
<dbReference type="PANTHER" id="PTHR30269">
    <property type="entry name" value="TRANSMEMBRANE PROTEIN YFCA"/>
    <property type="match status" value="1"/>
</dbReference>
<dbReference type="PANTHER" id="PTHR30269:SF0">
    <property type="entry name" value="MEMBRANE TRANSPORTER PROTEIN YFCA-RELATED"/>
    <property type="match status" value="1"/>
</dbReference>
<evidence type="ECO:0000256" key="3">
    <source>
        <dbReference type="ARBA" id="ARBA00022448"/>
    </source>
</evidence>
<evidence type="ECO:0000256" key="7">
    <source>
        <dbReference type="ARBA" id="ARBA00023136"/>
    </source>
</evidence>
<dbReference type="InterPro" id="IPR002781">
    <property type="entry name" value="TM_pro_TauE-like"/>
</dbReference>
<feature type="transmembrane region" description="Helical" evidence="8">
    <location>
        <begin position="79"/>
        <end position="96"/>
    </location>
</feature>
<evidence type="ECO:0000256" key="5">
    <source>
        <dbReference type="ARBA" id="ARBA00022692"/>
    </source>
</evidence>
<evidence type="ECO:0000256" key="1">
    <source>
        <dbReference type="ARBA" id="ARBA00004651"/>
    </source>
</evidence>
<evidence type="ECO:0000313" key="10">
    <source>
        <dbReference type="Proteomes" id="UP000319627"/>
    </source>
</evidence>
<keyword evidence="7 8" id="KW-0472">Membrane</keyword>
<keyword evidence="4 8" id="KW-1003">Cell membrane</keyword>
<evidence type="ECO:0000256" key="6">
    <source>
        <dbReference type="ARBA" id="ARBA00022989"/>
    </source>
</evidence>
<name>A0A562HZU5_9GAMM</name>
<keyword evidence="5 8" id="KW-0812">Transmembrane</keyword>
<reference evidence="9 10" key="1">
    <citation type="submission" date="2019-07" db="EMBL/GenBank/DDBJ databases">
        <title>Genomic Encyclopedia of Type Strains, Phase I: the one thousand microbial genomes (KMG-I) project.</title>
        <authorList>
            <person name="Kyrpides N."/>
        </authorList>
    </citation>
    <scope>NUCLEOTIDE SEQUENCE [LARGE SCALE GENOMIC DNA]</scope>
    <source>
        <strain evidence="9 10">DSM 375</strain>
    </source>
</reference>
<feature type="transmembrane region" description="Helical" evidence="8">
    <location>
        <begin position="205"/>
        <end position="224"/>
    </location>
</feature>
<dbReference type="Proteomes" id="UP000319627">
    <property type="component" value="Unassembled WGS sequence"/>
</dbReference>
<evidence type="ECO:0000256" key="8">
    <source>
        <dbReference type="RuleBase" id="RU363041"/>
    </source>
</evidence>
<keyword evidence="10" id="KW-1185">Reference proteome</keyword>
<comment type="caution">
    <text evidence="9">The sequence shown here is derived from an EMBL/GenBank/DDBJ whole genome shotgun (WGS) entry which is preliminary data.</text>
</comment>